<dbReference type="Proteomes" id="UP000674938">
    <property type="component" value="Unassembled WGS sequence"/>
</dbReference>
<reference evidence="6" key="1">
    <citation type="submission" date="2020-12" db="EMBL/GenBank/DDBJ databases">
        <title>Vagococcus allomyrinae sp. nov. and Enterococcus lavae sp. nov., isolated from the larvae of Allomyrina dichotoma.</title>
        <authorList>
            <person name="Lee S.D."/>
        </authorList>
    </citation>
    <scope>NUCLEOTIDE SEQUENCE</scope>
    <source>
        <strain evidence="6">BWB3-3</strain>
    </source>
</reference>
<dbReference type="Pfam" id="PF00232">
    <property type="entry name" value="Glyco_hydro_1"/>
    <property type="match status" value="1"/>
</dbReference>
<dbReference type="AlphaFoldDB" id="A0A940PCD0"/>
<dbReference type="GO" id="GO:0016052">
    <property type="term" value="P:carbohydrate catabolic process"/>
    <property type="evidence" value="ECO:0007669"/>
    <property type="project" value="TreeGrafter"/>
</dbReference>
<name>A0A940PCD0_9ENTE</name>
<dbReference type="InterPro" id="IPR017853">
    <property type="entry name" value="GH"/>
</dbReference>
<evidence type="ECO:0000256" key="2">
    <source>
        <dbReference type="ARBA" id="ARBA00022801"/>
    </source>
</evidence>
<keyword evidence="3" id="KW-0326">Glycosidase</keyword>
<feature type="active site" description="Nucleophile" evidence="4">
    <location>
        <position position="373"/>
    </location>
</feature>
<keyword evidence="2" id="KW-0378">Hydrolase</keyword>
<comment type="similarity">
    <text evidence="1 5">Belongs to the glycosyl hydrolase 1 family.</text>
</comment>
<dbReference type="Gene3D" id="3.20.20.80">
    <property type="entry name" value="Glycosidases"/>
    <property type="match status" value="1"/>
</dbReference>
<proteinExistence type="inferred from homology"/>
<dbReference type="SUPFAM" id="SSF51445">
    <property type="entry name" value="(Trans)glycosidases"/>
    <property type="match status" value="1"/>
</dbReference>
<evidence type="ECO:0000256" key="1">
    <source>
        <dbReference type="ARBA" id="ARBA00010838"/>
    </source>
</evidence>
<dbReference type="PRINTS" id="PR00131">
    <property type="entry name" value="GLHYDRLASE1"/>
</dbReference>
<dbReference type="FunFam" id="3.20.20.80:FF:000004">
    <property type="entry name" value="Beta-glucosidase 6-phospho-beta-glucosidase"/>
    <property type="match status" value="1"/>
</dbReference>
<dbReference type="RefSeq" id="WP_209529184.1">
    <property type="nucleotide sequence ID" value="NZ_JAEEGA010000009.1"/>
</dbReference>
<evidence type="ECO:0000256" key="4">
    <source>
        <dbReference type="PROSITE-ProRule" id="PRU10055"/>
    </source>
</evidence>
<evidence type="ECO:0000313" key="7">
    <source>
        <dbReference type="Proteomes" id="UP000674938"/>
    </source>
</evidence>
<dbReference type="PROSITE" id="PS00572">
    <property type="entry name" value="GLYCOSYL_HYDROL_F1_1"/>
    <property type="match status" value="1"/>
</dbReference>
<dbReference type="GO" id="GO:0005829">
    <property type="term" value="C:cytosol"/>
    <property type="evidence" value="ECO:0007669"/>
    <property type="project" value="TreeGrafter"/>
</dbReference>
<organism evidence="6 7">
    <name type="scientific">Vagococcus allomyrinae</name>
    <dbReference type="NCBI Taxonomy" id="2794353"/>
    <lineage>
        <taxon>Bacteria</taxon>
        <taxon>Bacillati</taxon>
        <taxon>Bacillota</taxon>
        <taxon>Bacilli</taxon>
        <taxon>Lactobacillales</taxon>
        <taxon>Enterococcaceae</taxon>
        <taxon>Vagococcus</taxon>
    </lineage>
</organism>
<keyword evidence="7" id="KW-1185">Reference proteome</keyword>
<comment type="caution">
    <text evidence="6">The sequence shown here is derived from an EMBL/GenBank/DDBJ whole genome shotgun (WGS) entry which is preliminary data.</text>
</comment>
<dbReference type="InterPro" id="IPR018120">
    <property type="entry name" value="Glyco_hydro_1_AS"/>
</dbReference>
<gene>
    <name evidence="6" type="ORF">I6N95_14395</name>
</gene>
<protein>
    <submittedName>
        <fullName evidence="6">Family 1 glycosylhydrolase</fullName>
    </submittedName>
</protein>
<dbReference type="PANTHER" id="PTHR10353:SF296">
    <property type="entry name" value="6-PHOSPHO-BETA-GLUCOSIDASE"/>
    <property type="match status" value="1"/>
</dbReference>
<evidence type="ECO:0000256" key="3">
    <source>
        <dbReference type="ARBA" id="ARBA00023295"/>
    </source>
</evidence>
<evidence type="ECO:0000313" key="6">
    <source>
        <dbReference type="EMBL" id="MBP1042205.1"/>
    </source>
</evidence>
<dbReference type="PANTHER" id="PTHR10353">
    <property type="entry name" value="GLYCOSYL HYDROLASE"/>
    <property type="match status" value="1"/>
</dbReference>
<dbReference type="EMBL" id="JAEEGA010000009">
    <property type="protein sequence ID" value="MBP1042205.1"/>
    <property type="molecule type" value="Genomic_DNA"/>
</dbReference>
<accession>A0A940PCD0</accession>
<evidence type="ECO:0000256" key="5">
    <source>
        <dbReference type="RuleBase" id="RU003690"/>
    </source>
</evidence>
<dbReference type="InterPro" id="IPR001360">
    <property type="entry name" value="Glyco_hydro_1"/>
</dbReference>
<sequence length="489" mass="56034">MKVTDNFLWGGAISAAQTEGNYLTDGRLPANFDYLPLNDQRLKPVYSDDRQSILRTDKDYYPSRTGINFYQTYKEDLKLLSKLGINSFRFSISWSRIFPTGEEAEPNEVGLRFYENVLTELESYQIEPIVTISHFDLPIHLVEKYNGWESRQLVDLYVHYATTVMTRFKGRIKYWIPFNEMNMVLHIPFIGGGVTFNSETNPLQIQYQAGHHQLLANARTIEIGKAINPQAQFGAMLAAGKTYAYTCKPTDVFAAIKSERENLFFSDVQVFGEYPSFTAHFFKENHLKIIITEEDKRLLKKNTVDFVSFSYYSSACTSADTEGLEQVATNGFMTLRNPYLPKGKSVWQNDPLGLRITLNQLHDRYRKPLFIVENGLGTQDELIGTNISDTYRIDYLREHIKELLRAINEDGIEVMGYLMWGIIDLTSVSEGRISKRYGVVYVELDDQGHGSGQRLPKASYDWYQKVVKSQGQAAFDDQGVMESGESYDK</sequence>
<dbReference type="GO" id="GO:0008422">
    <property type="term" value="F:beta-glucosidase activity"/>
    <property type="evidence" value="ECO:0007669"/>
    <property type="project" value="TreeGrafter"/>
</dbReference>